<evidence type="ECO:0008006" key="5">
    <source>
        <dbReference type="Google" id="ProtNLM"/>
    </source>
</evidence>
<dbReference type="AlphaFoldDB" id="A0A5C3LCB3"/>
<dbReference type="EMBL" id="ML210180">
    <property type="protein sequence ID" value="TFK25948.1"/>
    <property type="molecule type" value="Genomic_DNA"/>
</dbReference>
<evidence type="ECO:0000256" key="1">
    <source>
        <dbReference type="SAM" id="MobiDB-lite"/>
    </source>
</evidence>
<accession>A0A5C3LCB3</accession>
<feature type="chain" id="PRO_5023101273" description="Transmembrane protein" evidence="2">
    <location>
        <begin position="16"/>
        <end position="173"/>
    </location>
</feature>
<name>A0A5C3LCB3_COPMA</name>
<organism evidence="3 4">
    <name type="scientific">Coprinopsis marcescibilis</name>
    <name type="common">Agaric fungus</name>
    <name type="synonym">Psathyrella marcescibilis</name>
    <dbReference type="NCBI Taxonomy" id="230819"/>
    <lineage>
        <taxon>Eukaryota</taxon>
        <taxon>Fungi</taxon>
        <taxon>Dikarya</taxon>
        <taxon>Basidiomycota</taxon>
        <taxon>Agaricomycotina</taxon>
        <taxon>Agaricomycetes</taxon>
        <taxon>Agaricomycetidae</taxon>
        <taxon>Agaricales</taxon>
        <taxon>Agaricineae</taxon>
        <taxon>Psathyrellaceae</taxon>
        <taxon>Coprinopsis</taxon>
    </lineage>
</organism>
<gene>
    <name evidence="3" type="ORF">FA15DRAFT_667946</name>
</gene>
<feature type="compositionally biased region" description="Polar residues" evidence="1">
    <location>
        <begin position="44"/>
        <end position="53"/>
    </location>
</feature>
<feature type="signal peptide" evidence="2">
    <location>
        <begin position="1"/>
        <end position="15"/>
    </location>
</feature>
<keyword evidence="2" id="KW-0732">Signal</keyword>
<feature type="region of interest" description="Disordered" evidence="1">
    <location>
        <begin position="43"/>
        <end position="63"/>
    </location>
</feature>
<protein>
    <recommendedName>
        <fullName evidence="5">Transmembrane protein</fullName>
    </recommendedName>
</protein>
<reference evidence="3 4" key="1">
    <citation type="journal article" date="2019" name="Nat. Ecol. Evol.">
        <title>Megaphylogeny resolves global patterns of mushroom evolution.</title>
        <authorList>
            <person name="Varga T."/>
            <person name="Krizsan K."/>
            <person name="Foldi C."/>
            <person name="Dima B."/>
            <person name="Sanchez-Garcia M."/>
            <person name="Sanchez-Ramirez S."/>
            <person name="Szollosi G.J."/>
            <person name="Szarkandi J.G."/>
            <person name="Papp V."/>
            <person name="Albert L."/>
            <person name="Andreopoulos W."/>
            <person name="Angelini C."/>
            <person name="Antonin V."/>
            <person name="Barry K.W."/>
            <person name="Bougher N.L."/>
            <person name="Buchanan P."/>
            <person name="Buyck B."/>
            <person name="Bense V."/>
            <person name="Catcheside P."/>
            <person name="Chovatia M."/>
            <person name="Cooper J."/>
            <person name="Damon W."/>
            <person name="Desjardin D."/>
            <person name="Finy P."/>
            <person name="Geml J."/>
            <person name="Haridas S."/>
            <person name="Hughes K."/>
            <person name="Justo A."/>
            <person name="Karasinski D."/>
            <person name="Kautmanova I."/>
            <person name="Kiss B."/>
            <person name="Kocsube S."/>
            <person name="Kotiranta H."/>
            <person name="LaButti K.M."/>
            <person name="Lechner B.E."/>
            <person name="Liimatainen K."/>
            <person name="Lipzen A."/>
            <person name="Lukacs Z."/>
            <person name="Mihaltcheva S."/>
            <person name="Morgado L.N."/>
            <person name="Niskanen T."/>
            <person name="Noordeloos M.E."/>
            <person name="Ohm R.A."/>
            <person name="Ortiz-Santana B."/>
            <person name="Ovrebo C."/>
            <person name="Racz N."/>
            <person name="Riley R."/>
            <person name="Savchenko A."/>
            <person name="Shiryaev A."/>
            <person name="Soop K."/>
            <person name="Spirin V."/>
            <person name="Szebenyi C."/>
            <person name="Tomsovsky M."/>
            <person name="Tulloss R.E."/>
            <person name="Uehling J."/>
            <person name="Grigoriev I.V."/>
            <person name="Vagvolgyi C."/>
            <person name="Papp T."/>
            <person name="Martin F.M."/>
            <person name="Miettinen O."/>
            <person name="Hibbett D.S."/>
            <person name="Nagy L.G."/>
        </authorList>
    </citation>
    <scope>NUCLEOTIDE SEQUENCE [LARGE SCALE GENOMIC DNA]</scope>
    <source>
        <strain evidence="3 4">CBS 121175</strain>
    </source>
</reference>
<evidence type="ECO:0000256" key="2">
    <source>
        <dbReference type="SAM" id="SignalP"/>
    </source>
</evidence>
<evidence type="ECO:0000313" key="4">
    <source>
        <dbReference type="Proteomes" id="UP000307440"/>
    </source>
</evidence>
<evidence type="ECO:0000313" key="3">
    <source>
        <dbReference type="EMBL" id="TFK25948.1"/>
    </source>
</evidence>
<dbReference type="Proteomes" id="UP000307440">
    <property type="component" value="Unassembled WGS sequence"/>
</dbReference>
<proteinExistence type="predicted"/>
<keyword evidence="4" id="KW-1185">Reference proteome</keyword>
<sequence>MRLLSLIILSTLASAQVVFCSQTFGAPIQKSLAITVVPERVDSESTQADVTRTQETELPPEPLQSKWIPCGGAHKLIDLEEMRRLEEEGERLSDEYADWMAAGQPELYTEVPWIPGWVMKLLDRLYELQEGIRHALIDAKHYSPQPTWALVATIIAIAVTFQLCFSQRARVSL</sequence>